<dbReference type="InterPro" id="IPR003593">
    <property type="entry name" value="AAA+_ATPase"/>
</dbReference>
<comment type="similarity">
    <text evidence="2">Belongs to the ABC transporter superfamily. ABCB family. Mitochondrial peptide exporter (TC 3.A.1.212) subfamily.</text>
</comment>
<accession>A0A165K9K8</accession>
<feature type="domain" description="ABC transmembrane type-1" evidence="11">
    <location>
        <begin position="76"/>
        <end position="386"/>
    </location>
</feature>
<dbReference type="PROSITE" id="PS00211">
    <property type="entry name" value="ABC_TRANSPORTER_1"/>
    <property type="match status" value="1"/>
</dbReference>
<feature type="transmembrane region" description="Helical" evidence="9">
    <location>
        <begin position="978"/>
        <end position="999"/>
    </location>
</feature>
<feature type="transmembrane region" description="Helical" evidence="9">
    <location>
        <begin position="1200"/>
        <end position="1218"/>
    </location>
</feature>
<comment type="subcellular location">
    <subcellularLocation>
        <location evidence="1">Membrane</location>
        <topology evidence="1">Multi-pass membrane protein</topology>
    </subcellularLocation>
</comment>
<dbReference type="PANTHER" id="PTHR43394">
    <property type="entry name" value="ATP-DEPENDENT PERMEASE MDL1, MITOCHONDRIAL"/>
    <property type="match status" value="1"/>
</dbReference>
<dbReference type="GO" id="GO:0016887">
    <property type="term" value="F:ATP hydrolysis activity"/>
    <property type="evidence" value="ECO:0007669"/>
    <property type="project" value="InterPro"/>
</dbReference>
<dbReference type="OrthoDB" id="6500128at2759"/>
<keyword evidence="13" id="KW-1185">Reference proteome</keyword>
<feature type="transmembrane region" description="Helical" evidence="9">
    <location>
        <begin position="1081"/>
        <end position="1103"/>
    </location>
</feature>
<evidence type="ECO:0000256" key="6">
    <source>
        <dbReference type="ARBA" id="ARBA00022840"/>
    </source>
</evidence>
<evidence type="ECO:0000313" key="13">
    <source>
        <dbReference type="Proteomes" id="UP000077266"/>
    </source>
</evidence>
<dbReference type="Pfam" id="PF00664">
    <property type="entry name" value="ABC_membrane"/>
    <property type="match status" value="2"/>
</dbReference>
<feature type="transmembrane region" description="Helical" evidence="9">
    <location>
        <begin position="1165"/>
        <end position="1188"/>
    </location>
</feature>
<reference evidence="12 13" key="1">
    <citation type="journal article" date="2016" name="Mol. Biol. Evol.">
        <title>Comparative Genomics of Early-Diverging Mushroom-Forming Fungi Provides Insights into the Origins of Lignocellulose Decay Capabilities.</title>
        <authorList>
            <person name="Nagy L.G."/>
            <person name="Riley R."/>
            <person name="Tritt A."/>
            <person name="Adam C."/>
            <person name="Daum C."/>
            <person name="Floudas D."/>
            <person name="Sun H."/>
            <person name="Yadav J.S."/>
            <person name="Pangilinan J."/>
            <person name="Larsson K.H."/>
            <person name="Matsuura K."/>
            <person name="Barry K."/>
            <person name="Labutti K."/>
            <person name="Kuo R."/>
            <person name="Ohm R.A."/>
            <person name="Bhattacharya S.S."/>
            <person name="Shirouzu T."/>
            <person name="Yoshinaga Y."/>
            <person name="Martin F.M."/>
            <person name="Grigoriev I.V."/>
            <person name="Hibbett D.S."/>
        </authorList>
    </citation>
    <scope>NUCLEOTIDE SEQUENCE [LARGE SCALE GENOMIC DNA]</scope>
    <source>
        <strain evidence="12 13">HHB12029</strain>
    </source>
</reference>
<evidence type="ECO:0000256" key="7">
    <source>
        <dbReference type="ARBA" id="ARBA00022989"/>
    </source>
</evidence>
<dbReference type="CDD" id="cd18578">
    <property type="entry name" value="ABC_6TM_Pgp_ABCB1_D2_like"/>
    <property type="match status" value="1"/>
</dbReference>
<dbReference type="InterPro" id="IPR011527">
    <property type="entry name" value="ABC1_TM_dom"/>
</dbReference>
<keyword evidence="4 9" id="KW-0812">Transmembrane</keyword>
<dbReference type="InterPro" id="IPR036640">
    <property type="entry name" value="ABC1_TM_sf"/>
</dbReference>
<name>A0A165K9K8_EXIGL</name>
<keyword evidence="8 9" id="KW-0472">Membrane</keyword>
<dbReference type="SMART" id="SM00382">
    <property type="entry name" value="AAA"/>
    <property type="match status" value="2"/>
</dbReference>
<feature type="transmembrane region" description="Helical" evidence="9">
    <location>
        <begin position="323"/>
        <end position="343"/>
    </location>
</feature>
<keyword evidence="7 9" id="KW-1133">Transmembrane helix</keyword>
<dbReference type="InParanoid" id="A0A165K9K8"/>
<protein>
    <submittedName>
        <fullName evidence="12">p-loop containing nucleoside triphosphate hydrolase protein</fullName>
    </submittedName>
</protein>
<evidence type="ECO:0000256" key="9">
    <source>
        <dbReference type="SAM" id="Phobius"/>
    </source>
</evidence>
<feature type="transmembrane region" description="Helical" evidence="9">
    <location>
        <begin position="1051"/>
        <end position="1075"/>
    </location>
</feature>
<evidence type="ECO:0000256" key="1">
    <source>
        <dbReference type="ARBA" id="ARBA00004141"/>
    </source>
</evidence>
<feature type="transmembrane region" description="Helical" evidence="9">
    <location>
        <begin position="69"/>
        <end position="94"/>
    </location>
</feature>
<dbReference type="InterPro" id="IPR003439">
    <property type="entry name" value="ABC_transporter-like_ATP-bd"/>
</dbReference>
<feature type="transmembrane region" description="Helical" evidence="9">
    <location>
        <begin position="936"/>
        <end position="958"/>
    </location>
</feature>
<dbReference type="GO" id="GO:0015421">
    <property type="term" value="F:ABC-type oligopeptide transporter activity"/>
    <property type="evidence" value="ECO:0007669"/>
    <property type="project" value="TreeGrafter"/>
</dbReference>
<feature type="domain" description="ABC transporter" evidence="10">
    <location>
        <begin position="1256"/>
        <end position="1492"/>
    </location>
</feature>
<dbReference type="FunFam" id="3.40.50.300:FF:001471">
    <property type="entry name" value="P-loop containing nucleoside triphosphate hydrolase protein"/>
    <property type="match status" value="1"/>
</dbReference>
<dbReference type="FunFam" id="3.40.50.300:FF:000218">
    <property type="entry name" value="Multidrug ABC transporter ATP-binding protein"/>
    <property type="match status" value="1"/>
</dbReference>
<dbReference type="SUPFAM" id="SSF52540">
    <property type="entry name" value="P-loop containing nucleoside triphosphate hydrolases"/>
    <property type="match status" value="2"/>
</dbReference>
<dbReference type="GO" id="GO:0090374">
    <property type="term" value="P:oligopeptide export from mitochondrion"/>
    <property type="evidence" value="ECO:0007669"/>
    <property type="project" value="TreeGrafter"/>
</dbReference>
<dbReference type="CDD" id="cd18577">
    <property type="entry name" value="ABC_6TM_Pgp_ABCB1_D1_like"/>
    <property type="match status" value="1"/>
</dbReference>
<feature type="domain" description="ABC transmembrane type-1" evidence="11">
    <location>
        <begin position="937"/>
        <end position="1223"/>
    </location>
</feature>
<dbReference type="GO" id="GO:0005743">
    <property type="term" value="C:mitochondrial inner membrane"/>
    <property type="evidence" value="ECO:0007669"/>
    <property type="project" value="TreeGrafter"/>
</dbReference>
<keyword evidence="6" id="KW-0067">ATP-binding</keyword>
<comment type="similarity">
    <text evidence="3">Belongs to the ABC transporter superfamily. ABCB family. Multidrug resistance exporter (TC 3.A.1.201) subfamily.</text>
</comment>
<evidence type="ECO:0000256" key="2">
    <source>
        <dbReference type="ARBA" id="ARBA00005580"/>
    </source>
</evidence>
<dbReference type="STRING" id="1314781.A0A165K9K8"/>
<dbReference type="FunCoup" id="A0A165K9K8">
    <property type="interactions" value="27"/>
</dbReference>
<proteinExistence type="inferred from homology"/>
<evidence type="ECO:0000256" key="3">
    <source>
        <dbReference type="ARBA" id="ARBA00007577"/>
    </source>
</evidence>
<dbReference type="Proteomes" id="UP000077266">
    <property type="component" value="Unassembled WGS sequence"/>
</dbReference>
<evidence type="ECO:0000256" key="4">
    <source>
        <dbReference type="ARBA" id="ARBA00022692"/>
    </source>
</evidence>
<feature type="domain" description="ABC transporter" evidence="10">
    <location>
        <begin position="454"/>
        <end position="698"/>
    </location>
</feature>
<evidence type="ECO:0000259" key="11">
    <source>
        <dbReference type="PROSITE" id="PS50929"/>
    </source>
</evidence>
<sequence>MHRPESAMAVDTPAHAPHDLYALPSPSTPSMSTSSPTPSIRLATAAQAAYVAPQPSIRLLYSFLTVRDLFVCILPAVVASCAAGGVAPFMTIVLGQAFNVFATFPTTTAPTDQDRHELLRGVGLASLELLLLALGSFALTATMSSLWIWSGERNVMRLRKRVYEAVTSREMEWFDAKLGGDNDVKDNDASEERLGPAGLMAKFANRETDDVREASSLAMGQLVQYLVTFIVALILAFKASWSLTLVILATVPITVVIQGFSQAFAGPLLDRERNSFSLAGNVISRAASSIATVKAFNAVQYEANSLGKHLQDLYKVTVKTATLWGFTTAVTQFSLLSMFVQGFWFGSHLIHKGELTFGEVVSVFWACLIAASNFQMAIPLLITLTRGKWSMVSLMTLINPPPAAPTEQRNSRSSVHIPLSPGPHQRTFLPIANRGPAAVTLRKIRPPGKPLGEIVLRNVTFTYPSRPDRPAVSDISMFIPAKEMTFIVGPSGSGKSTIAQLLLRMYDPNMGTIDFDDQSLEFLDEEFTKEHIAAVAQGCVLFDMNVHENIAMGLAGVPGRSPQDATREEVTDACRIALVHEFVRDLPDGYETQLGSKGANLSGGQKQRLAIARAKLRDPTVLVLDEATSALDPTSRHLVFAAIRAWRKGKTTLVITHDLGLIDPADFVYVMKDGELAEQGYRSDLESANTSLWKEMTQFSDTVQSPVAYGWAPDVKIDTASEVDAVFEETEQVNAEKKLARHASKHASLIGPALRPSGQWMLDAIADLTRPVHVDLPTLDEKSTAKHDDRYTADPKRYSSMKLSALSARRAARPSSIAIPSVAFPEAARESRFHDRRSSLQFTPTSPSFSFSAIEDDKAFEIEKSAMALSGLSASQRREVKSKRIRWDEPKIEVQVEKKSRFRKTQKTDGPAAEQRASLLHVACVLWPTVPNKGMVAMGMLAALLSGAMTPIFSFLFSRLLISVANVQTNGMGEITKTALIVLAIAFGDGLFAGLKFFIMEVAGFKWINSLRRSSFPRILSQDKKWFDETLNSPERLVHTLMKDGDDARSLIVTVLAQFVVVTSMVSVGFIWALIQGWQLTLAGLAIGPIFAIVMTVQARLISHFELRNKRLREEVARRYHDAIANIREIRCMSFERIFREQYDDAVDRALSSGTRGGFVEGGTVGVASALIYIAEAILFYVGAVLIAHGDYTYLRMMEVLNLVAFTVTIAAQLMAFVERIAKAVQAAHDFSRIVNLRTDTDESHGSLQPVISGNITFKDVSFAYPQRPDVPVLRGLNMQLREGQSVAIVGSSGSGKSTIAALLQRLYEPTSGHISIGGAPVSETDVTYLRDHIAIVSQSPHLFDATVSENITYGARSLAPSDIVRAARDAHIHDFVATLPKGYETTIGENAALLSGGQAQRLQIARALGRSARVLILDECTSALDPASESAVIDTIRHIKRGRTTIMITHKVPVMRMCDKIVVVQDGEVVEQGSYEELMARRKTFFTLASAGEWA</sequence>
<dbReference type="Pfam" id="PF00005">
    <property type="entry name" value="ABC_tran"/>
    <property type="match status" value="2"/>
</dbReference>
<dbReference type="InterPro" id="IPR017871">
    <property type="entry name" value="ABC_transporter-like_CS"/>
</dbReference>
<gene>
    <name evidence="12" type="ORF">EXIGLDRAFT_671592</name>
</gene>
<feature type="transmembrane region" description="Helical" evidence="9">
    <location>
        <begin position="129"/>
        <end position="149"/>
    </location>
</feature>
<dbReference type="GO" id="GO:0005524">
    <property type="term" value="F:ATP binding"/>
    <property type="evidence" value="ECO:0007669"/>
    <property type="project" value="UniProtKB-KW"/>
</dbReference>
<evidence type="ECO:0000256" key="8">
    <source>
        <dbReference type="ARBA" id="ARBA00023136"/>
    </source>
</evidence>
<keyword evidence="5" id="KW-0547">Nucleotide-binding</keyword>
<evidence type="ECO:0000313" key="12">
    <source>
        <dbReference type="EMBL" id="KZV96005.1"/>
    </source>
</evidence>
<dbReference type="Gene3D" id="3.40.50.300">
    <property type="entry name" value="P-loop containing nucleotide triphosphate hydrolases"/>
    <property type="match status" value="2"/>
</dbReference>
<keyword evidence="12" id="KW-0378">Hydrolase</keyword>
<dbReference type="InterPro" id="IPR039421">
    <property type="entry name" value="Type_1_exporter"/>
</dbReference>
<dbReference type="EMBL" id="KV425948">
    <property type="protein sequence ID" value="KZV96005.1"/>
    <property type="molecule type" value="Genomic_DNA"/>
</dbReference>
<feature type="transmembrane region" description="Helical" evidence="9">
    <location>
        <begin position="247"/>
        <end position="269"/>
    </location>
</feature>
<organism evidence="12 13">
    <name type="scientific">Exidia glandulosa HHB12029</name>
    <dbReference type="NCBI Taxonomy" id="1314781"/>
    <lineage>
        <taxon>Eukaryota</taxon>
        <taxon>Fungi</taxon>
        <taxon>Dikarya</taxon>
        <taxon>Basidiomycota</taxon>
        <taxon>Agaricomycotina</taxon>
        <taxon>Agaricomycetes</taxon>
        <taxon>Auriculariales</taxon>
        <taxon>Exidiaceae</taxon>
        <taxon>Exidia</taxon>
    </lineage>
</organism>
<evidence type="ECO:0000259" key="10">
    <source>
        <dbReference type="PROSITE" id="PS50893"/>
    </source>
</evidence>
<dbReference type="InterPro" id="IPR027417">
    <property type="entry name" value="P-loop_NTPase"/>
</dbReference>
<feature type="transmembrane region" description="Helical" evidence="9">
    <location>
        <begin position="222"/>
        <end position="241"/>
    </location>
</feature>
<dbReference type="Gene3D" id="1.20.1560.10">
    <property type="entry name" value="ABC transporter type 1, transmembrane domain"/>
    <property type="match status" value="4"/>
</dbReference>
<dbReference type="PROSITE" id="PS50929">
    <property type="entry name" value="ABC_TM1F"/>
    <property type="match status" value="2"/>
</dbReference>
<dbReference type="PANTHER" id="PTHR43394:SF27">
    <property type="entry name" value="ATP-DEPENDENT TRANSLOCASE ABCB1-LIKE"/>
    <property type="match status" value="1"/>
</dbReference>
<dbReference type="PROSITE" id="PS50893">
    <property type="entry name" value="ABC_TRANSPORTER_2"/>
    <property type="match status" value="2"/>
</dbReference>
<dbReference type="SUPFAM" id="SSF90123">
    <property type="entry name" value="ABC transporter transmembrane region"/>
    <property type="match status" value="2"/>
</dbReference>
<evidence type="ECO:0000256" key="5">
    <source>
        <dbReference type="ARBA" id="ARBA00022741"/>
    </source>
</evidence>